<proteinExistence type="predicted"/>
<gene>
    <name evidence="3" type="ORF">K402DRAFT_387888</name>
</gene>
<name>A0A6G1HGS2_9PEZI</name>
<feature type="region of interest" description="Disordered" evidence="1">
    <location>
        <begin position="188"/>
        <end position="213"/>
    </location>
</feature>
<keyword evidence="2" id="KW-0732">Signal</keyword>
<feature type="signal peptide" evidence="2">
    <location>
        <begin position="1"/>
        <end position="22"/>
    </location>
</feature>
<sequence length="376" mass="39614">MPAPIAKGLIIAASIIAAASLALYENPQVREWVDNSRRKIAMALHSLGEDIEPTPRQRSWGDEDEGTPEQEASRRKRREDLIRRNRLALVRRAQEEGVAVDLDELAAIGRDVPLGSGRADRNRNFSDIVGSDGMLRTTSETAEASGSTNTAAEGLRNRSNNAVLRGASFANPFADEMGGDADVLFDTRDGAKTPTGSRETTATVAAEDPPISPPVTLPVTTLEQEMSVLLQQEALDSAQWGDSFHSAASDAGSDPFTSLHALDTGSPDTLPAESPDTPSTPRNLDDPLTPSQSDGDFEDGYLTAGSVVGTQASDVGIISSNPSESGEMDVDMMSETGESTASTDSFSEVGSRAGVSTPGSWSEIGSDDGQSEHGHA</sequence>
<accession>A0A6G1HGS2</accession>
<dbReference type="Proteomes" id="UP000800041">
    <property type="component" value="Unassembled WGS sequence"/>
</dbReference>
<feature type="region of interest" description="Disordered" evidence="1">
    <location>
        <begin position="246"/>
        <end position="376"/>
    </location>
</feature>
<evidence type="ECO:0000256" key="2">
    <source>
        <dbReference type="SAM" id="SignalP"/>
    </source>
</evidence>
<organism evidence="3 4">
    <name type="scientific">Aulographum hederae CBS 113979</name>
    <dbReference type="NCBI Taxonomy" id="1176131"/>
    <lineage>
        <taxon>Eukaryota</taxon>
        <taxon>Fungi</taxon>
        <taxon>Dikarya</taxon>
        <taxon>Ascomycota</taxon>
        <taxon>Pezizomycotina</taxon>
        <taxon>Dothideomycetes</taxon>
        <taxon>Pleosporomycetidae</taxon>
        <taxon>Aulographales</taxon>
        <taxon>Aulographaceae</taxon>
    </lineage>
</organism>
<feature type="chain" id="PRO_5026036205" evidence="2">
    <location>
        <begin position="23"/>
        <end position="376"/>
    </location>
</feature>
<feature type="region of interest" description="Disordered" evidence="1">
    <location>
        <begin position="46"/>
        <end position="77"/>
    </location>
</feature>
<feature type="compositionally biased region" description="Polar residues" evidence="1">
    <location>
        <begin position="194"/>
        <end position="203"/>
    </location>
</feature>
<feature type="compositionally biased region" description="Polar residues" evidence="1">
    <location>
        <begin position="308"/>
        <end position="324"/>
    </location>
</feature>
<protein>
    <submittedName>
        <fullName evidence="3">Uncharacterized protein</fullName>
    </submittedName>
</protein>
<dbReference type="AlphaFoldDB" id="A0A6G1HGS2"/>
<evidence type="ECO:0000256" key="1">
    <source>
        <dbReference type="SAM" id="MobiDB-lite"/>
    </source>
</evidence>
<evidence type="ECO:0000313" key="4">
    <source>
        <dbReference type="Proteomes" id="UP000800041"/>
    </source>
</evidence>
<reference evidence="3" key="1">
    <citation type="journal article" date="2020" name="Stud. Mycol.">
        <title>101 Dothideomycetes genomes: a test case for predicting lifestyles and emergence of pathogens.</title>
        <authorList>
            <person name="Haridas S."/>
            <person name="Albert R."/>
            <person name="Binder M."/>
            <person name="Bloem J."/>
            <person name="Labutti K."/>
            <person name="Salamov A."/>
            <person name="Andreopoulos B."/>
            <person name="Baker S."/>
            <person name="Barry K."/>
            <person name="Bills G."/>
            <person name="Bluhm B."/>
            <person name="Cannon C."/>
            <person name="Castanera R."/>
            <person name="Culley D."/>
            <person name="Daum C."/>
            <person name="Ezra D."/>
            <person name="Gonzalez J."/>
            <person name="Henrissat B."/>
            <person name="Kuo A."/>
            <person name="Liang C."/>
            <person name="Lipzen A."/>
            <person name="Lutzoni F."/>
            <person name="Magnuson J."/>
            <person name="Mondo S."/>
            <person name="Nolan M."/>
            <person name="Ohm R."/>
            <person name="Pangilinan J."/>
            <person name="Park H.-J."/>
            <person name="Ramirez L."/>
            <person name="Alfaro M."/>
            <person name="Sun H."/>
            <person name="Tritt A."/>
            <person name="Yoshinaga Y."/>
            <person name="Zwiers L.-H."/>
            <person name="Turgeon B."/>
            <person name="Goodwin S."/>
            <person name="Spatafora J."/>
            <person name="Crous P."/>
            <person name="Grigoriev I."/>
        </authorList>
    </citation>
    <scope>NUCLEOTIDE SEQUENCE</scope>
    <source>
        <strain evidence="3">CBS 113979</strain>
    </source>
</reference>
<dbReference type="EMBL" id="ML977137">
    <property type="protein sequence ID" value="KAF1992229.1"/>
    <property type="molecule type" value="Genomic_DNA"/>
</dbReference>
<evidence type="ECO:0000313" key="3">
    <source>
        <dbReference type="EMBL" id="KAF1992229.1"/>
    </source>
</evidence>
<keyword evidence="4" id="KW-1185">Reference proteome</keyword>
<feature type="compositionally biased region" description="Polar residues" evidence="1">
    <location>
        <begin position="336"/>
        <end position="348"/>
    </location>
</feature>
<dbReference type="OrthoDB" id="3926760at2759"/>